<keyword evidence="9 14" id="KW-0520">NAD</keyword>
<name>Q47C44_DECAR</name>
<proteinExistence type="inferred from homology"/>
<feature type="binding site" evidence="14">
    <location>
        <position position="321"/>
    </location>
    <ligand>
        <name>FAD</name>
        <dbReference type="ChEBI" id="CHEBI:57692"/>
    </ligand>
</feature>
<evidence type="ECO:0000256" key="14">
    <source>
        <dbReference type="PIRSR" id="PIRSR000350-3"/>
    </source>
</evidence>
<dbReference type="Pfam" id="PF07992">
    <property type="entry name" value="Pyr_redox_2"/>
    <property type="match status" value="1"/>
</dbReference>
<dbReference type="PROSITE" id="PS00076">
    <property type="entry name" value="PYRIDINE_REDOX_1"/>
    <property type="match status" value="1"/>
</dbReference>
<keyword evidence="7 14" id="KW-0274">FAD</keyword>
<keyword evidence="11 16" id="KW-0676">Redox-active center</keyword>
<dbReference type="GO" id="GO:0004148">
    <property type="term" value="F:dihydrolipoyl dehydrogenase (NADH) activity"/>
    <property type="evidence" value="ECO:0007669"/>
    <property type="project" value="UniProtKB-EC"/>
</dbReference>
<feature type="binding site" evidence="14">
    <location>
        <position position="60"/>
    </location>
    <ligand>
        <name>FAD</name>
        <dbReference type="ChEBI" id="CHEBI:57692"/>
    </ligand>
</feature>
<feature type="binding site" evidence="14">
    <location>
        <position position="124"/>
    </location>
    <ligand>
        <name>FAD</name>
        <dbReference type="ChEBI" id="CHEBI:57692"/>
    </ligand>
</feature>
<comment type="similarity">
    <text evidence="2 16">Belongs to the class-I pyridine nucleotide-disulfide oxidoreductase family.</text>
</comment>
<reference evidence="19" key="1">
    <citation type="submission" date="2005-08" db="EMBL/GenBank/DDBJ databases">
        <title>Complete sequence of Dechloromonas aromatica RCB.</title>
        <authorList>
            <person name="Salinero K.K."/>
            <person name="Copeland A."/>
            <person name="Lucas S."/>
            <person name="Lapidus A."/>
            <person name="Barry K."/>
            <person name="Detter J.C."/>
            <person name="Glavina T."/>
            <person name="Hammon N."/>
            <person name="Israni S."/>
            <person name="Pitluck S."/>
            <person name="Di Bartolo G."/>
            <person name="Trong S."/>
            <person name="Schmutz J."/>
            <person name="Larimer F."/>
            <person name="Land M."/>
            <person name="Ivanova N."/>
            <person name="Richardson P."/>
        </authorList>
    </citation>
    <scope>NUCLEOTIDE SEQUENCE</scope>
    <source>
        <strain evidence="19">RCB</strain>
    </source>
</reference>
<dbReference type="Gene3D" id="3.50.50.60">
    <property type="entry name" value="FAD/NAD(P)-binding domain"/>
    <property type="match status" value="2"/>
</dbReference>
<feature type="domain" description="Pyridine nucleotide-disulphide oxidoreductase dimerisation" evidence="17">
    <location>
        <begin position="355"/>
        <end position="464"/>
    </location>
</feature>
<evidence type="ECO:0000256" key="2">
    <source>
        <dbReference type="ARBA" id="ARBA00007532"/>
    </source>
</evidence>
<evidence type="ECO:0000256" key="11">
    <source>
        <dbReference type="ARBA" id="ARBA00023284"/>
    </source>
</evidence>
<dbReference type="Gene3D" id="3.30.390.30">
    <property type="match status" value="1"/>
</dbReference>
<dbReference type="InterPro" id="IPR036188">
    <property type="entry name" value="FAD/NAD-bd_sf"/>
</dbReference>
<evidence type="ECO:0000256" key="16">
    <source>
        <dbReference type="RuleBase" id="RU003692"/>
    </source>
</evidence>
<sequence length="474" mass="50286">MSKQFDVLVIGGGPGGYIAAIRASQLGFLAACAESNPYADPKGEPRLGGTCLNVGCIPSKALLHTSHLFEEANHSFEAQGIKVGKATIDVPVMKARKDGVVNQLTSGIKMLLKKNKVSFLAGHGSFVGKEGDYWKVKVGAEEVLTKQVIVATGSKARHLPNLPVDQKIVMDNEGALNQESVPKKLAIIGAGVIGLEMGSVWRRVGSEVTVLEAMPDFLAAADVDVAKEALKLFSKQGLNIQMGVKIGDIKATKKSVSIAYTDKDGKEQKLDADRLIVSIGRVPNTDGLNGEAVGLKLDARGFVEVDGHCKTNLPGIWAIGDVVRGPMLAHKAHEEGVMVAELMAGQAGHCNFDTIPWVIYTSPEIAWVGKTEQQLKAEGVEYKAGKVPFLANGRALGMGDPSGFVKMLACKKTDRILGVHIIGANASEIIAEAVVAMEFGGASEDLARICHAHPTLSETVHEAALACDKRTLNF</sequence>
<evidence type="ECO:0000313" key="19">
    <source>
        <dbReference type="EMBL" id="AAZ47587.1"/>
    </source>
</evidence>
<evidence type="ECO:0000256" key="1">
    <source>
        <dbReference type="ARBA" id="ARBA00004496"/>
    </source>
</evidence>
<evidence type="ECO:0000256" key="13">
    <source>
        <dbReference type="PIRSR" id="PIRSR000350-2"/>
    </source>
</evidence>
<protein>
    <recommendedName>
        <fullName evidence="4 16">Dihydrolipoyl dehydrogenase</fullName>
        <ecNumber evidence="3 16">1.8.1.4</ecNumber>
    </recommendedName>
</protein>
<dbReference type="InterPro" id="IPR023753">
    <property type="entry name" value="FAD/NAD-binding_dom"/>
</dbReference>
<dbReference type="NCBIfam" id="TIGR01350">
    <property type="entry name" value="lipoamide_DH"/>
    <property type="match status" value="1"/>
</dbReference>
<dbReference type="GO" id="GO:0005737">
    <property type="term" value="C:cytoplasm"/>
    <property type="evidence" value="ECO:0007669"/>
    <property type="project" value="UniProtKB-SubCell"/>
</dbReference>
<dbReference type="AlphaFoldDB" id="Q47C44"/>
<comment type="cofactor">
    <cofactor evidence="14 16">
        <name>FAD</name>
        <dbReference type="ChEBI" id="CHEBI:57692"/>
    </cofactor>
    <text evidence="14 16">Binds 1 FAD per subunit.</text>
</comment>
<dbReference type="GO" id="GO:0006103">
    <property type="term" value="P:2-oxoglutarate metabolic process"/>
    <property type="evidence" value="ECO:0007669"/>
    <property type="project" value="TreeGrafter"/>
</dbReference>
<feature type="disulfide bond" description="Redox-active" evidence="15">
    <location>
        <begin position="51"/>
        <end position="56"/>
    </location>
</feature>
<keyword evidence="10" id="KW-1015">Disulfide bond</keyword>
<dbReference type="InterPro" id="IPR050151">
    <property type="entry name" value="Class-I_Pyr_Nuc-Dis_Oxidored"/>
</dbReference>
<dbReference type="PRINTS" id="PR00411">
    <property type="entry name" value="PNDRDTASEI"/>
</dbReference>
<evidence type="ECO:0000256" key="7">
    <source>
        <dbReference type="ARBA" id="ARBA00022827"/>
    </source>
</evidence>
<dbReference type="eggNOG" id="COG1249">
    <property type="taxonomic scope" value="Bacteria"/>
</dbReference>
<evidence type="ECO:0000256" key="12">
    <source>
        <dbReference type="ARBA" id="ARBA00049187"/>
    </source>
</evidence>
<feature type="binding site" evidence="14">
    <location>
        <begin position="189"/>
        <end position="196"/>
    </location>
    <ligand>
        <name>NAD(+)</name>
        <dbReference type="ChEBI" id="CHEBI:57540"/>
    </ligand>
</feature>
<dbReference type="PIRSF" id="PIRSF000350">
    <property type="entry name" value="Mercury_reductase_MerA"/>
    <property type="match status" value="1"/>
</dbReference>
<evidence type="ECO:0000256" key="3">
    <source>
        <dbReference type="ARBA" id="ARBA00012608"/>
    </source>
</evidence>
<keyword evidence="14" id="KW-0547">Nucleotide-binding</keyword>
<comment type="catalytic activity">
    <reaction evidence="12 16">
        <text>N(6)-[(R)-dihydrolipoyl]-L-lysyl-[protein] + NAD(+) = N(6)-[(R)-lipoyl]-L-lysyl-[protein] + NADH + H(+)</text>
        <dbReference type="Rhea" id="RHEA:15045"/>
        <dbReference type="Rhea" id="RHEA-COMP:10474"/>
        <dbReference type="Rhea" id="RHEA-COMP:10475"/>
        <dbReference type="ChEBI" id="CHEBI:15378"/>
        <dbReference type="ChEBI" id="CHEBI:57540"/>
        <dbReference type="ChEBI" id="CHEBI:57945"/>
        <dbReference type="ChEBI" id="CHEBI:83099"/>
        <dbReference type="ChEBI" id="CHEBI:83100"/>
        <dbReference type="EC" id="1.8.1.4"/>
    </reaction>
</comment>
<dbReference type="EC" id="1.8.1.4" evidence="3 16"/>
<feature type="binding site" evidence="14">
    <location>
        <begin position="327"/>
        <end position="330"/>
    </location>
    <ligand>
        <name>FAD</name>
        <dbReference type="ChEBI" id="CHEBI:57692"/>
    </ligand>
</feature>
<dbReference type="InterPro" id="IPR016156">
    <property type="entry name" value="FAD/NAD-linked_Rdtase_dimer_sf"/>
</dbReference>
<comment type="subcellular location">
    <subcellularLocation>
        <location evidence="1">Cytoplasm</location>
    </subcellularLocation>
</comment>
<dbReference type="HOGENOM" id="CLU_016755_0_1_4"/>
<dbReference type="PRINTS" id="PR00368">
    <property type="entry name" value="FADPNR"/>
</dbReference>
<dbReference type="GO" id="GO:0050660">
    <property type="term" value="F:flavin adenine dinucleotide binding"/>
    <property type="evidence" value="ECO:0007669"/>
    <property type="project" value="InterPro"/>
</dbReference>
<evidence type="ECO:0000259" key="18">
    <source>
        <dbReference type="Pfam" id="PF07992"/>
    </source>
</evidence>
<dbReference type="PANTHER" id="PTHR22912">
    <property type="entry name" value="DISULFIDE OXIDOREDUCTASE"/>
    <property type="match status" value="1"/>
</dbReference>
<dbReference type="Pfam" id="PF02852">
    <property type="entry name" value="Pyr_redox_dim"/>
    <property type="match status" value="1"/>
</dbReference>
<dbReference type="FunFam" id="3.30.390.30:FF:000001">
    <property type="entry name" value="Dihydrolipoyl dehydrogenase"/>
    <property type="match status" value="1"/>
</dbReference>
<feature type="binding site" evidence="14">
    <location>
        <position position="212"/>
    </location>
    <ligand>
        <name>NAD(+)</name>
        <dbReference type="ChEBI" id="CHEBI:57540"/>
    </ligand>
</feature>
<comment type="miscellaneous">
    <text evidence="16">The active site is a redox-active disulfide bond.</text>
</comment>
<dbReference type="PANTHER" id="PTHR22912:SF224">
    <property type="entry name" value="DIHYDROLIPOYL DEHYDROGENASE"/>
    <property type="match status" value="1"/>
</dbReference>
<evidence type="ECO:0000256" key="6">
    <source>
        <dbReference type="ARBA" id="ARBA00022630"/>
    </source>
</evidence>
<dbReference type="OrthoDB" id="178496at2"/>
<evidence type="ECO:0000256" key="9">
    <source>
        <dbReference type="ARBA" id="ARBA00023027"/>
    </source>
</evidence>
<evidence type="ECO:0000256" key="15">
    <source>
        <dbReference type="PIRSR" id="PIRSR000350-4"/>
    </source>
</evidence>
<evidence type="ECO:0000256" key="8">
    <source>
        <dbReference type="ARBA" id="ARBA00023002"/>
    </source>
</evidence>
<keyword evidence="6 16" id="KW-0285">Flavoprotein</keyword>
<keyword evidence="5" id="KW-0963">Cytoplasm</keyword>
<dbReference type="EMBL" id="CP000089">
    <property type="protein sequence ID" value="AAZ47587.1"/>
    <property type="molecule type" value="Genomic_DNA"/>
</dbReference>
<evidence type="ECO:0000256" key="5">
    <source>
        <dbReference type="ARBA" id="ARBA00022490"/>
    </source>
</evidence>
<accession>Q47C44</accession>
<evidence type="ECO:0000256" key="10">
    <source>
        <dbReference type="ARBA" id="ARBA00023157"/>
    </source>
</evidence>
<feature type="binding site" evidence="14">
    <location>
        <begin position="152"/>
        <end position="154"/>
    </location>
    <ligand>
        <name>FAD</name>
        <dbReference type="ChEBI" id="CHEBI:57692"/>
    </ligand>
</feature>
<dbReference type="InterPro" id="IPR001100">
    <property type="entry name" value="Pyr_nuc-diS_OxRdtase"/>
</dbReference>
<dbReference type="InterPro" id="IPR012999">
    <property type="entry name" value="Pyr_OxRdtase_I_AS"/>
</dbReference>
<dbReference type="STRING" id="159087.Daro_2857"/>
<feature type="domain" description="FAD/NAD(P)-binding" evidence="18">
    <location>
        <begin position="5"/>
        <end position="336"/>
    </location>
</feature>
<evidence type="ECO:0000259" key="17">
    <source>
        <dbReference type="Pfam" id="PF02852"/>
    </source>
</evidence>
<gene>
    <name evidence="19" type="ordered locus">Daro_2857</name>
</gene>
<feature type="binding site" evidence="14">
    <location>
        <position position="280"/>
    </location>
    <ligand>
        <name>NAD(+)</name>
        <dbReference type="ChEBI" id="CHEBI:57540"/>
    </ligand>
</feature>
<dbReference type="InterPro" id="IPR004099">
    <property type="entry name" value="Pyr_nucl-diS_OxRdtase_dimer"/>
</dbReference>
<organism evidence="19">
    <name type="scientific">Dechloromonas aromatica (strain RCB)</name>
    <dbReference type="NCBI Taxonomy" id="159087"/>
    <lineage>
        <taxon>Bacteria</taxon>
        <taxon>Pseudomonadati</taxon>
        <taxon>Pseudomonadota</taxon>
        <taxon>Betaproteobacteria</taxon>
        <taxon>Rhodocyclales</taxon>
        <taxon>Azonexaceae</taxon>
        <taxon>Dechloromonas</taxon>
    </lineage>
</organism>
<evidence type="ECO:0000256" key="4">
    <source>
        <dbReference type="ARBA" id="ARBA00016961"/>
    </source>
</evidence>
<dbReference type="KEGG" id="dar:Daro_2857"/>
<dbReference type="SUPFAM" id="SSF55424">
    <property type="entry name" value="FAD/NAD-linked reductases, dimerisation (C-terminal) domain"/>
    <property type="match status" value="1"/>
</dbReference>
<dbReference type="SUPFAM" id="SSF51905">
    <property type="entry name" value="FAD/NAD(P)-binding domain"/>
    <property type="match status" value="1"/>
</dbReference>
<dbReference type="InterPro" id="IPR006258">
    <property type="entry name" value="Lipoamide_DH"/>
</dbReference>
<feature type="active site" description="Proton acceptor" evidence="13">
    <location>
        <position position="453"/>
    </location>
</feature>
<keyword evidence="8 16" id="KW-0560">Oxidoreductase</keyword>